<dbReference type="SUPFAM" id="SSF51126">
    <property type="entry name" value="Pectin lyase-like"/>
    <property type="match status" value="1"/>
</dbReference>
<proteinExistence type="predicted"/>
<dbReference type="Gene3D" id="2.60.40.3350">
    <property type="match status" value="1"/>
</dbReference>
<reference evidence="4 5" key="1">
    <citation type="journal article" date="2015" name="Genome Announc.">
        <title>Complete Genome Sequence of Bacillus megaterium Siphophage Stills.</title>
        <authorList>
            <person name="Lee S.S."/>
            <person name="Kongari R.R."/>
            <person name="Hernandez A.C."/>
            <person name="Kuty Everett G.F."/>
        </authorList>
    </citation>
    <scope>NUCLEOTIDE SEQUENCE [LARGE SCALE GENOMIC DNA]</scope>
</reference>
<dbReference type="InterPro" id="IPR012334">
    <property type="entry name" value="Pectin_lyas_fold"/>
</dbReference>
<evidence type="ECO:0000313" key="4">
    <source>
        <dbReference type="EMBL" id="AKC02672.1"/>
    </source>
</evidence>
<dbReference type="Pfam" id="PF10651">
    <property type="entry name" value="BppU_N"/>
    <property type="match status" value="1"/>
</dbReference>
<protein>
    <submittedName>
        <fullName evidence="4">Tailspike</fullName>
    </submittedName>
</protein>
<dbReference type="InterPro" id="IPR011050">
    <property type="entry name" value="Pectin_lyase_fold/virulence"/>
</dbReference>
<gene>
    <name evidence="4" type="ORF">CPT_Stills44</name>
</gene>
<dbReference type="GO" id="GO:0044423">
    <property type="term" value="C:virion component"/>
    <property type="evidence" value="ECO:0007669"/>
    <property type="project" value="UniProtKB-KW"/>
</dbReference>
<dbReference type="GO" id="GO:0019058">
    <property type="term" value="P:viral life cycle"/>
    <property type="evidence" value="ECO:0007669"/>
    <property type="project" value="UniProtKB-ARBA"/>
</dbReference>
<dbReference type="Gene3D" id="2.160.20.10">
    <property type="entry name" value="Single-stranded right-handed beta-helix, Pectin lyase-like"/>
    <property type="match status" value="1"/>
</dbReference>
<reference evidence="5" key="2">
    <citation type="submission" date="2015-01" db="EMBL/GenBank/DDBJ databases">
        <title>Complete Genome of Bacillus megaterium Siphophage Stills.</title>
        <authorList>
            <person name="Lee S.S."/>
            <person name="Kongari R.R."/>
            <person name="Hernandez A.C."/>
            <person name="Everett G.F.K."/>
        </authorList>
    </citation>
    <scope>NUCLEOTIDE SEQUENCE [LARGE SCALE GENOMIC DNA]</scope>
</reference>
<dbReference type="GO" id="GO:0051701">
    <property type="term" value="P:biological process involved in interaction with host"/>
    <property type="evidence" value="ECO:0007669"/>
    <property type="project" value="UniProtKB-ARBA"/>
</dbReference>
<evidence type="ECO:0000259" key="3">
    <source>
        <dbReference type="Pfam" id="PF10651"/>
    </source>
</evidence>
<evidence type="ECO:0000256" key="2">
    <source>
        <dbReference type="ARBA" id="ARBA00022844"/>
    </source>
</evidence>
<comment type="subcellular location">
    <subcellularLocation>
        <location evidence="1">Virion</location>
    </subcellularLocation>
</comment>
<dbReference type="Proteomes" id="UP000033016">
    <property type="component" value="Segment"/>
</dbReference>
<accession>A0A0E3X9M1</accession>
<feature type="domain" description="BppU N-terminal" evidence="3">
    <location>
        <begin position="5"/>
        <end position="142"/>
    </location>
</feature>
<dbReference type="GeneID" id="26660990"/>
<dbReference type="InterPro" id="IPR018913">
    <property type="entry name" value="BppU_N"/>
</dbReference>
<keyword evidence="2" id="KW-0946">Virion</keyword>
<evidence type="ECO:0000313" key="5">
    <source>
        <dbReference type="Proteomes" id="UP000033016"/>
    </source>
</evidence>
<sequence length="864" mass="96497">MSVVKSFQINLDISKDIKNNHFSFNQNDTNTAKIIVNLTNNKTPIVLTGATVRFAFLKADGKRVYQNATITNPTAGVVEALLSSQVLAVPKRVKAEVEIYFDGTQQNTVTKPFEFTVERSILSTEAIQSSDEFPIINTLHQKLADVMNIDLTQLADVGASMNSIRSDVTTLDRKTDWIDVRDYGVKGDGTGDDAVGIIAALAMTETLKRKRVIVPDGLYNIGQTIVVPRRIHLDLSKSTFLRPINDVNVIQLKPEAQLTSGVIDTRRFTGRTFTDFTKACIYLDGNDVFSLYNELHQINGIMMLGEDHYYTDQKWTGTGIRFYSGKGANGEAKFISFVNSSQLGIFNFQKGIHLDVDATIKTEDEWAWVTGCTFDQINMMNCTQSIVLNGDRTVPRDVGGNIFTNLQIQIEPNSDYAIYCEGSFNRFEGLFWDLQKNPNPSIRFAKSSRFNVIKCAHGYDSPQHFLDEGYDNTIESSTNHTPHKRNMAYPLTTPFNPSMLGNQDDYMVRGDLRGYTFSQTSSHPIKYGGNMKELLTLEMEVGCTWDATNATYENPIVFEIDLSSDPIWYAHFIGVIGAWKTNPKGVRIEAFDAIANEWMWCHEVDKNSSYPFVVCAPWVGISKCTKIRITMWGTNDPTGKDVQLSRVFAISGKNEGKAWMPKAGGNFDGKVYTVGGLVLDKRTSDPADAVEGQVWYRTDSSKAPVRVMTSEGVKSFTMQSIPNEYLNIAGAVKNGTTAVIAENTADYFRVTCKNNSDGLIIPMTSAVVGKTYTLVLDVMLLNTVDDVIQVRLYNRTKATYYNLNLAVTTTALNVKQRITKNFTFATGTTFAAGDAIELWIVQSWKNSTHDTFEYKVFKDTLAIY</sequence>
<name>A0A0E3X9M1_9CAUD</name>
<dbReference type="EMBL" id="KP696448">
    <property type="protein sequence ID" value="AKC02672.1"/>
    <property type="molecule type" value="Genomic_DNA"/>
</dbReference>
<dbReference type="KEGG" id="vg:26660990"/>
<organism evidence="4 5">
    <name type="scientific">Bacillus phage Stills</name>
    <dbReference type="NCBI Taxonomy" id="1610833"/>
    <lineage>
        <taxon>Viruses</taxon>
        <taxon>Duplodnaviria</taxon>
        <taxon>Heunggongvirae</taxon>
        <taxon>Uroviricota</taxon>
        <taxon>Caudoviricetes</taxon>
        <taxon>Slashvirus</taxon>
        <taxon>Slashvirus stills</taxon>
    </lineage>
</organism>
<dbReference type="RefSeq" id="YP_009196929.1">
    <property type="nucleotide sequence ID" value="NC_028777.1"/>
</dbReference>
<evidence type="ECO:0000256" key="1">
    <source>
        <dbReference type="ARBA" id="ARBA00004328"/>
    </source>
</evidence>
<dbReference type="OrthoDB" id="5775at10239"/>
<keyword evidence="5" id="KW-1185">Reference proteome</keyword>